<dbReference type="PROSITE" id="PS50983">
    <property type="entry name" value="FE_B12_PBP"/>
    <property type="match status" value="1"/>
</dbReference>
<dbReference type="AlphaFoldDB" id="A0A520KS24"/>
<feature type="domain" description="Fe/B12 periplasmic-binding" evidence="1">
    <location>
        <begin position="52"/>
        <end position="392"/>
    </location>
</feature>
<dbReference type="PANTHER" id="PTHR30535:SF34">
    <property type="entry name" value="MOLYBDATE-BINDING PROTEIN MOLA"/>
    <property type="match status" value="1"/>
</dbReference>
<reference evidence="2 3" key="1">
    <citation type="journal article" date="2019" name="Nat. Microbiol.">
        <title>Wide diversity of methane and short-chain alkane metabolisms in uncultured archaea.</title>
        <authorList>
            <person name="Borrel G."/>
            <person name="Adam P.S."/>
            <person name="McKay L.J."/>
            <person name="Chen L.X."/>
            <person name="Sierra-Garcia I.N."/>
            <person name="Sieber C.M."/>
            <person name="Letourneur Q."/>
            <person name="Ghozlane A."/>
            <person name="Andersen G.L."/>
            <person name="Li W.J."/>
            <person name="Hallam S.J."/>
            <person name="Muyzer G."/>
            <person name="de Oliveira V.M."/>
            <person name="Inskeep W.P."/>
            <person name="Banfield J.F."/>
            <person name="Gribaldo S."/>
        </authorList>
    </citation>
    <scope>NUCLEOTIDE SEQUENCE [LARGE SCALE GENOMIC DNA]</scope>
    <source>
        <strain evidence="2">NM1a</strain>
    </source>
</reference>
<gene>
    <name evidence="2" type="ORF">EF806_06005</name>
</gene>
<accession>A0A520KS24</accession>
<dbReference type="Pfam" id="PF01497">
    <property type="entry name" value="Peripla_BP_2"/>
    <property type="match status" value="1"/>
</dbReference>
<dbReference type="InterPro" id="IPR002491">
    <property type="entry name" value="ABC_transptr_periplasmic_BD"/>
</dbReference>
<evidence type="ECO:0000259" key="1">
    <source>
        <dbReference type="PROSITE" id="PS50983"/>
    </source>
</evidence>
<dbReference type="PANTHER" id="PTHR30535">
    <property type="entry name" value="VITAMIN B12-BINDING PROTEIN"/>
    <property type="match status" value="1"/>
</dbReference>
<evidence type="ECO:0000313" key="2">
    <source>
        <dbReference type="EMBL" id="RZN63974.1"/>
    </source>
</evidence>
<sequence>MNKKNFAGAMLACLIVCVAFPTFPVSQAEDQKTVTVTDSVGNMIEVPYPVERIASLNPAALEVIRALGAGDKIVGIDQFTKWNPDFNPDIKDKPSIGVPMGMPPNYEKIIELNPQVVISYADPMWYYPDLENKLKPAGIKVMRLDCYKPQTFEQDVEALGRMMGKDKEAKEFLDFIGSYVNKIEGRIKDIPPDERVRVYFEFFAPSVAYGTGSCPDRLIEMAGGVNVFSEERGQLLLKMPGYLPEKSGVYLMVSPEAIVEKNPQVIIKDSSGIEGYIEEFMGPIDFSNIISDVLSGRRPIPIDIISEVLDVLRGKRPPPISKTIGYTDKPDTSGMKQARDEIMNRPGFEGIDAVKNGDVYVFAFAELATSPRWPVALGYMAKWLYPDKFEDLDPQAFHKEWLKKWYGLEYKGVYVYP</sequence>
<dbReference type="Gene3D" id="3.40.50.1980">
    <property type="entry name" value="Nitrogenase molybdenum iron protein domain"/>
    <property type="match status" value="3"/>
</dbReference>
<protein>
    <submittedName>
        <fullName evidence="2">ABC transporter substrate-binding protein</fullName>
    </submittedName>
</protein>
<dbReference type="SUPFAM" id="SSF53807">
    <property type="entry name" value="Helical backbone' metal receptor"/>
    <property type="match status" value="1"/>
</dbReference>
<dbReference type="InterPro" id="IPR050902">
    <property type="entry name" value="ABC_Transporter_SBP"/>
</dbReference>
<evidence type="ECO:0000313" key="3">
    <source>
        <dbReference type="Proteomes" id="UP000317158"/>
    </source>
</evidence>
<dbReference type="EMBL" id="RXIF01000011">
    <property type="protein sequence ID" value="RZN63974.1"/>
    <property type="molecule type" value="Genomic_DNA"/>
</dbReference>
<organism evidence="2 3">
    <name type="scientific">Methanoliparum thermophilum</name>
    <dbReference type="NCBI Taxonomy" id="2491083"/>
    <lineage>
        <taxon>Archaea</taxon>
        <taxon>Methanobacteriati</taxon>
        <taxon>Methanobacteriota</taxon>
        <taxon>Candidatus Methanoliparia</taxon>
        <taxon>Candidatus Methanoliparales</taxon>
        <taxon>Candidatus Methanoliparaceae</taxon>
        <taxon>Candidatus Methanoliparum</taxon>
    </lineage>
</organism>
<dbReference type="Proteomes" id="UP000317158">
    <property type="component" value="Unassembled WGS sequence"/>
</dbReference>
<proteinExistence type="predicted"/>
<comment type="caution">
    <text evidence="2">The sequence shown here is derived from an EMBL/GenBank/DDBJ whole genome shotgun (WGS) entry which is preliminary data.</text>
</comment>
<name>A0A520KS24_METT2</name>